<dbReference type="Gene3D" id="3.10.100.10">
    <property type="entry name" value="Mannose-Binding Protein A, subunit A"/>
    <property type="match status" value="1"/>
</dbReference>
<dbReference type="CDD" id="cd00033">
    <property type="entry name" value="CCP"/>
    <property type="match status" value="10"/>
</dbReference>
<dbReference type="InterPro" id="IPR001304">
    <property type="entry name" value="C-type_lectin-like"/>
</dbReference>
<feature type="disulfide bond" evidence="24">
    <location>
        <begin position="801"/>
        <end position="828"/>
    </location>
</feature>
<evidence type="ECO:0000256" key="10">
    <source>
        <dbReference type="ARBA" id="ARBA00022737"/>
    </source>
</evidence>
<dbReference type="PANTHER" id="PTHR19325:SF493">
    <property type="entry name" value="E-SELECTIN"/>
    <property type="match status" value="1"/>
</dbReference>
<dbReference type="PROSITE" id="PS00615">
    <property type="entry name" value="C_TYPE_LECTIN_1"/>
    <property type="match status" value="1"/>
</dbReference>
<dbReference type="Gene3D" id="2.10.70.10">
    <property type="entry name" value="Complement Module, domain 1"/>
    <property type="match status" value="10"/>
</dbReference>
<organism evidence="29 30">
    <name type="scientific">Coilia grayii</name>
    <name type="common">Gray's grenadier anchovy</name>
    <dbReference type="NCBI Taxonomy" id="363190"/>
    <lineage>
        <taxon>Eukaryota</taxon>
        <taxon>Metazoa</taxon>
        <taxon>Chordata</taxon>
        <taxon>Craniata</taxon>
        <taxon>Vertebrata</taxon>
        <taxon>Euteleostomi</taxon>
        <taxon>Actinopterygii</taxon>
        <taxon>Neopterygii</taxon>
        <taxon>Teleostei</taxon>
        <taxon>Clupei</taxon>
        <taxon>Clupeiformes</taxon>
        <taxon>Clupeoidei</taxon>
        <taxon>Engraulidae</taxon>
        <taxon>Coilinae</taxon>
        <taxon>Coilia</taxon>
    </lineage>
</organism>
<dbReference type="InterPro" id="IPR016187">
    <property type="entry name" value="CTDL_fold"/>
</dbReference>
<dbReference type="EMBL" id="JBHFQA010000012">
    <property type="protein sequence ID" value="KAL2089453.1"/>
    <property type="molecule type" value="Genomic_DNA"/>
</dbReference>
<keyword evidence="5 24" id="KW-0768">Sushi</keyword>
<keyword evidence="7" id="KW-0479">Metal-binding</keyword>
<comment type="subunit">
    <text evidence="17">Interacts with SELPLG/PSGL1 and PODXL2 through the sialyl Lewis X epitope. SELPLG sulfation appears not to be required for this interaction.</text>
</comment>
<keyword evidence="6 25" id="KW-0812">Transmembrane</keyword>
<dbReference type="InterPro" id="IPR016186">
    <property type="entry name" value="C-type_lectin-like/link_sf"/>
</dbReference>
<dbReference type="SUPFAM" id="SSF56436">
    <property type="entry name" value="C-type lectin-like"/>
    <property type="match status" value="1"/>
</dbReference>
<evidence type="ECO:0000259" key="27">
    <source>
        <dbReference type="PROSITE" id="PS50041"/>
    </source>
</evidence>
<feature type="disulfide bond" evidence="24">
    <location>
        <begin position="548"/>
        <end position="575"/>
    </location>
</feature>
<dbReference type="InterPro" id="IPR002396">
    <property type="entry name" value="Selectin_superfamily"/>
</dbReference>
<keyword evidence="4 23" id="KW-0245">EGF-like domain</keyword>
<dbReference type="InterPro" id="IPR000436">
    <property type="entry name" value="Sushi_SCR_CCP_dom"/>
</dbReference>
<gene>
    <name evidence="29" type="ORF">ACEWY4_014141</name>
</gene>
<evidence type="ECO:0000256" key="5">
    <source>
        <dbReference type="ARBA" id="ARBA00022659"/>
    </source>
</evidence>
<evidence type="ECO:0000256" key="19">
    <source>
        <dbReference type="ARBA" id="ARBA00041401"/>
    </source>
</evidence>
<evidence type="ECO:0000256" key="20">
    <source>
        <dbReference type="ARBA" id="ARBA00042113"/>
    </source>
</evidence>
<dbReference type="Pfam" id="PF00084">
    <property type="entry name" value="Sushi"/>
    <property type="match status" value="10"/>
</dbReference>
<dbReference type="FunFam" id="3.10.100.10:FF:000007">
    <property type="entry name" value="L-selectin"/>
    <property type="match status" value="1"/>
</dbReference>
<evidence type="ECO:0000256" key="3">
    <source>
        <dbReference type="ARBA" id="ARBA00022475"/>
    </source>
</evidence>
<feature type="domain" description="Sushi" evidence="28">
    <location>
        <begin position="455"/>
        <end position="514"/>
    </location>
</feature>
<evidence type="ECO:0000256" key="25">
    <source>
        <dbReference type="SAM" id="Phobius"/>
    </source>
</evidence>
<dbReference type="PROSITE" id="PS50041">
    <property type="entry name" value="C_TYPE_LECTIN_2"/>
    <property type="match status" value="1"/>
</dbReference>
<proteinExistence type="inferred from homology"/>
<keyword evidence="10" id="KW-0677">Repeat</keyword>
<evidence type="ECO:0000256" key="9">
    <source>
        <dbReference type="ARBA" id="ARBA00022734"/>
    </source>
</evidence>
<evidence type="ECO:0000256" key="23">
    <source>
        <dbReference type="PROSITE-ProRule" id="PRU00076"/>
    </source>
</evidence>
<feature type="disulfide bond" evidence="24">
    <location>
        <begin position="425"/>
        <end position="452"/>
    </location>
</feature>
<accession>A0ABD1JRF4</accession>
<feature type="domain" description="Sushi" evidence="28">
    <location>
        <begin position="578"/>
        <end position="640"/>
    </location>
</feature>
<dbReference type="PRINTS" id="PR00343">
    <property type="entry name" value="SELECTIN"/>
</dbReference>
<feature type="domain" description="Sushi" evidence="28">
    <location>
        <begin position="704"/>
        <end position="766"/>
    </location>
</feature>
<feature type="domain" description="Sushi" evidence="28">
    <location>
        <begin position="203"/>
        <end position="266"/>
    </location>
</feature>
<dbReference type="GO" id="GO:0046872">
    <property type="term" value="F:metal ion binding"/>
    <property type="evidence" value="ECO:0007669"/>
    <property type="project" value="UniProtKB-KW"/>
</dbReference>
<evidence type="ECO:0000256" key="4">
    <source>
        <dbReference type="ARBA" id="ARBA00022536"/>
    </source>
</evidence>
<feature type="domain" description="C-type lectin" evidence="27">
    <location>
        <begin position="42"/>
        <end position="164"/>
    </location>
</feature>
<dbReference type="InterPro" id="IPR018378">
    <property type="entry name" value="C-type_lectin_CS"/>
</dbReference>
<keyword evidence="16" id="KW-0325">Glycoprotein</keyword>
<dbReference type="SUPFAM" id="SSF57196">
    <property type="entry name" value="EGF/Laminin"/>
    <property type="match status" value="1"/>
</dbReference>
<evidence type="ECO:0000256" key="14">
    <source>
        <dbReference type="ARBA" id="ARBA00023136"/>
    </source>
</evidence>
<dbReference type="PROSITE" id="PS50923">
    <property type="entry name" value="SUSHI"/>
    <property type="match status" value="10"/>
</dbReference>
<dbReference type="Pfam" id="PF00008">
    <property type="entry name" value="EGF"/>
    <property type="match status" value="1"/>
</dbReference>
<dbReference type="InterPro" id="IPR000742">
    <property type="entry name" value="EGF"/>
</dbReference>
<dbReference type="PROSITE" id="PS01186">
    <property type="entry name" value="EGF_2"/>
    <property type="match status" value="1"/>
</dbReference>
<evidence type="ECO:0000256" key="13">
    <source>
        <dbReference type="ARBA" id="ARBA00022989"/>
    </source>
</evidence>
<feature type="disulfide bond" evidence="24">
    <location>
        <begin position="737"/>
        <end position="764"/>
    </location>
</feature>
<dbReference type="SUPFAM" id="SSF57535">
    <property type="entry name" value="Complement control module/SCR domain"/>
    <property type="match status" value="10"/>
</dbReference>
<feature type="domain" description="Sushi" evidence="28">
    <location>
        <begin position="641"/>
        <end position="703"/>
    </location>
</feature>
<keyword evidence="11" id="KW-0106">Calcium</keyword>
<feature type="disulfide bond" evidence="24">
    <location>
        <begin position="674"/>
        <end position="701"/>
    </location>
</feature>
<dbReference type="GO" id="GO:0030246">
    <property type="term" value="F:carbohydrate binding"/>
    <property type="evidence" value="ECO:0007669"/>
    <property type="project" value="UniProtKB-KW"/>
</dbReference>
<evidence type="ECO:0000256" key="18">
    <source>
        <dbReference type="ARBA" id="ARBA00040812"/>
    </source>
</evidence>
<name>A0ABD1JRF4_9TELE</name>
<dbReference type="CDD" id="cd00054">
    <property type="entry name" value="EGF_CA"/>
    <property type="match status" value="1"/>
</dbReference>
<dbReference type="PROSITE" id="PS50026">
    <property type="entry name" value="EGF_3"/>
    <property type="match status" value="1"/>
</dbReference>
<feature type="disulfide bond" evidence="24">
    <location>
        <begin position="611"/>
        <end position="638"/>
    </location>
</feature>
<evidence type="ECO:0000256" key="12">
    <source>
        <dbReference type="ARBA" id="ARBA00022889"/>
    </source>
</evidence>
<keyword evidence="30" id="KW-1185">Reference proteome</keyword>
<evidence type="ECO:0000256" key="22">
    <source>
        <dbReference type="ARBA" id="ARBA00045695"/>
    </source>
</evidence>
<keyword evidence="3" id="KW-1003">Cell membrane</keyword>
<dbReference type="InterPro" id="IPR033991">
    <property type="entry name" value="Selectin_CTLD"/>
</dbReference>
<dbReference type="FunFam" id="2.10.70.10:FF:000001">
    <property type="entry name" value="Selectin P"/>
    <property type="match status" value="6"/>
</dbReference>
<keyword evidence="14 25" id="KW-0472">Membrane</keyword>
<evidence type="ECO:0000256" key="11">
    <source>
        <dbReference type="ARBA" id="ARBA00022837"/>
    </source>
</evidence>
<feature type="transmembrane region" description="Helical" evidence="25">
    <location>
        <begin position="841"/>
        <end position="861"/>
    </location>
</feature>
<feature type="domain" description="Sushi" evidence="28">
    <location>
        <begin position="515"/>
        <end position="577"/>
    </location>
</feature>
<keyword evidence="8" id="KW-0732">Signal</keyword>
<keyword evidence="9" id="KW-0430">Lectin</keyword>
<reference evidence="29 30" key="1">
    <citation type="submission" date="2024-09" db="EMBL/GenBank/DDBJ databases">
        <title>A chromosome-level genome assembly of Gray's grenadier anchovy, Coilia grayii.</title>
        <authorList>
            <person name="Fu Z."/>
        </authorList>
    </citation>
    <scope>NUCLEOTIDE SEQUENCE [LARGE SCALE GENOMIC DNA]</scope>
    <source>
        <strain evidence="29">G4</strain>
        <tissue evidence="29">Muscle</tissue>
    </source>
</reference>
<dbReference type="InterPro" id="IPR035976">
    <property type="entry name" value="Sushi/SCR/CCP_sf"/>
</dbReference>
<comment type="caution">
    <text evidence="23">Lacks conserved residue(s) required for the propagation of feature annotation.</text>
</comment>
<dbReference type="SMART" id="SM00032">
    <property type="entry name" value="CCP"/>
    <property type="match status" value="10"/>
</dbReference>
<dbReference type="GO" id="GO:0005886">
    <property type="term" value="C:plasma membrane"/>
    <property type="evidence" value="ECO:0007669"/>
    <property type="project" value="UniProtKB-SubCell"/>
</dbReference>
<evidence type="ECO:0000256" key="15">
    <source>
        <dbReference type="ARBA" id="ARBA00023157"/>
    </source>
</evidence>
<evidence type="ECO:0000313" key="30">
    <source>
        <dbReference type="Proteomes" id="UP001591681"/>
    </source>
</evidence>
<evidence type="ECO:0000256" key="7">
    <source>
        <dbReference type="ARBA" id="ARBA00022723"/>
    </source>
</evidence>
<evidence type="ECO:0000256" key="17">
    <source>
        <dbReference type="ARBA" id="ARBA00038738"/>
    </source>
</evidence>
<evidence type="ECO:0000256" key="16">
    <source>
        <dbReference type="ARBA" id="ARBA00023180"/>
    </source>
</evidence>
<feature type="domain" description="Sushi" evidence="28">
    <location>
        <begin position="331"/>
        <end position="393"/>
    </location>
</feature>
<evidence type="ECO:0000259" key="26">
    <source>
        <dbReference type="PROSITE" id="PS50026"/>
    </source>
</evidence>
<feature type="domain" description="Sushi" evidence="28">
    <location>
        <begin position="394"/>
        <end position="454"/>
    </location>
</feature>
<protein>
    <recommendedName>
        <fullName evidence="18">E-selectin</fullName>
    </recommendedName>
    <alternativeName>
        <fullName evidence="19">CD62 antigen-like family member E</fullName>
    </alternativeName>
    <alternativeName>
        <fullName evidence="20">Endothelial leukocyte adhesion molecule 1</fullName>
    </alternativeName>
    <alternativeName>
        <fullName evidence="21">Leukocyte-endothelial cell adhesion molecule 2</fullName>
    </alternativeName>
</protein>
<evidence type="ECO:0000256" key="6">
    <source>
        <dbReference type="ARBA" id="ARBA00022692"/>
    </source>
</evidence>
<dbReference type="PROSITE" id="PS00022">
    <property type="entry name" value="EGF_1"/>
    <property type="match status" value="1"/>
</dbReference>
<comment type="caution">
    <text evidence="29">The sequence shown here is derived from an EMBL/GenBank/DDBJ whole genome shotgun (WGS) entry which is preliminary data.</text>
</comment>
<evidence type="ECO:0000256" key="2">
    <source>
        <dbReference type="ARBA" id="ARBA00007360"/>
    </source>
</evidence>
<evidence type="ECO:0000313" key="29">
    <source>
        <dbReference type="EMBL" id="KAL2089453.1"/>
    </source>
</evidence>
<feature type="domain" description="Sushi" evidence="28">
    <location>
        <begin position="267"/>
        <end position="330"/>
    </location>
</feature>
<comment type="function">
    <text evidence="22">Cell-surface glycoprotein having a role in immunoadhesion. Mediates in the adhesion of blood neutrophils in cytokine-activated endothelium through interaction with SELPLG/PSGL1. May have a role in capillary morphogenesis.</text>
</comment>
<feature type="disulfide bond" evidence="24">
    <location>
        <begin position="237"/>
        <end position="264"/>
    </location>
</feature>
<feature type="disulfide bond" evidence="23">
    <location>
        <begin position="190"/>
        <end position="199"/>
    </location>
</feature>
<comment type="similarity">
    <text evidence="2">Belongs to the selectin/LECAM family.</text>
</comment>
<feature type="disulfide bond" evidence="24">
    <location>
        <begin position="364"/>
        <end position="391"/>
    </location>
</feature>
<evidence type="ECO:0000256" key="24">
    <source>
        <dbReference type="PROSITE-ProRule" id="PRU00302"/>
    </source>
</evidence>
<evidence type="ECO:0000256" key="21">
    <source>
        <dbReference type="ARBA" id="ARBA00043124"/>
    </source>
</evidence>
<dbReference type="SMART" id="SM00034">
    <property type="entry name" value="CLECT"/>
    <property type="match status" value="1"/>
</dbReference>
<dbReference type="GO" id="GO:0007155">
    <property type="term" value="P:cell adhesion"/>
    <property type="evidence" value="ECO:0007669"/>
    <property type="project" value="UniProtKB-KW"/>
</dbReference>
<evidence type="ECO:0000256" key="1">
    <source>
        <dbReference type="ARBA" id="ARBA00004251"/>
    </source>
</evidence>
<keyword evidence="12" id="KW-0130">Cell adhesion</keyword>
<keyword evidence="13 25" id="KW-1133">Transmembrane helix</keyword>
<dbReference type="InterPro" id="IPR050350">
    <property type="entry name" value="Compl-Cell_Adhes-Reg"/>
</dbReference>
<evidence type="ECO:0000256" key="8">
    <source>
        <dbReference type="ARBA" id="ARBA00022729"/>
    </source>
</evidence>
<keyword evidence="15 23" id="KW-1015">Disulfide bond</keyword>
<dbReference type="CDD" id="cd03592">
    <property type="entry name" value="CLECT_selectins_like"/>
    <property type="match status" value="1"/>
</dbReference>
<feature type="domain" description="Sushi" evidence="28">
    <location>
        <begin position="767"/>
        <end position="830"/>
    </location>
</feature>
<dbReference type="Proteomes" id="UP001591681">
    <property type="component" value="Unassembled WGS sequence"/>
</dbReference>
<dbReference type="Pfam" id="PF00059">
    <property type="entry name" value="Lectin_C"/>
    <property type="match status" value="1"/>
</dbReference>
<evidence type="ECO:0000259" key="28">
    <source>
        <dbReference type="PROSITE" id="PS50923"/>
    </source>
</evidence>
<sequence length="894" mass="96994">MIEIFFCASQELFCVTICNQRMNVCLILTALVFSILAGWHEVAGWSYHYSEDRMDWDKARAWCKAKYTDMVAIQNKGEIKHLNDILPEKKGYYWIGIRKLNGSWTWVGTNKTLTSEAENWAQYEPNNAHKNGNEDCVEIYIKRQKDTGKWNDISCKQQKTALCYTASCDNNSCSGNGECVETINNHTCECFEGFYGKKCEHVVQCASEKIATPPNGSFRCSHPHGNFSYGSECTYSCQPGYELSSSGTLRCTASADWSSAPPTCEVVECEELVRPDKGSMSCSAPLGDFSYMSVCQFTCDEGYTLTDSLSATLSCGASGWWNGMQPKCEAVRCPVVGAPQHGHMSCEGNPSAPSSYPSQCQFTCEDGYHMSGVSAIRCTASGQWTDQPPLCEAITCPRPESPHLLSNCSTSLENQHIGSTCAFSCTSGFRLQGEPSVQCGETGRWSSQTPTCEEVECPPLEPPTAGSVSCTGLSRGAVCHISCSEGFVLQGEPRAVCVDSAEWSVDGETPTCNAVHCPAIEAPQYGQISCNKDVSASSSYPNQCSFTCEDGFHMIGVSAISCTASGQWTHQAPLCEAVRCPAIEAPQYGQISCNKDVSASSSYPNQCSFTCEDGFHMIGVSAISCTTSGQWTHQPPLCEAVHCPAVEAPQYGQISCNKDVSASSSYPNQCSFTCEDGFHMIGVSAISCTTSGMWTHQPPLCEAVRCPAIEAPQYGQISCNKDASASSSYPNQCSFTCEDGFHMIGVSAISCTTSGQWTHQPPLCEAVRCPQIQTSSDSKMNCSGGIDGQEGTYAASCTFSCHEGFLLHGNHTMMCSQHGNWTGEVPECQAPPERLINPTTIMMAAGGATSLSALFLISWLLRRMQQKGNKFDLNSTIDKEEPPQFYRNSTDCLI</sequence>
<feature type="disulfide bond" evidence="24">
    <location>
        <begin position="396"/>
        <end position="439"/>
    </location>
</feature>
<dbReference type="PANTHER" id="PTHR19325">
    <property type="entry name" value="COMPLEMENT COMPONENT-RELATED SUSHI DOMAIN-CONTAINING"/>
    <property type="match status" value="1"/>
</dbReference>
<dbReference type="AlphaFoldDB" id="A0ABD1JRF4"/>
<comment type="subcellular location">
    <subcellularLocation>
        <location evidence="1">Cell membrane</location>
        <topology evidence="1">Single-pass type I membrane protein</topology>
    </subcellularLocation>
</comment>
<feature type="domain" description="EGF-like" evidence="26">
    <location>
        <begin position="164"/>
        <end position="200"/>
    </location>
</feature>